<dbReference type="Gene3D" id="3.20.20.30">
    <property type="entry name" value="Luciferase-like domain"/>
    <property type="match status" value="1"/>
</dbReference>
<evidence type="ECO:0000256" key="1">
    <source>
        <dbReference type="ARBA" id="ARBA00022630"/>
    </source>
</evidence>
<dbReference type="InterPro" id="IPR019921">
    <property type="entry name" value="Lucif-like_OxRdtase_Rv2161c"/>
</dbReference>
<evidence type="ECO:0000313" key="7">
    <source>
        <dbReference type="EMBL" id="CAB4947509.1"/>
    </source>
</evidence>
<keyword evidence="2" id="KW-0288">FMN</keyword>
<dbReference type="Pfam" id="PF00296">
    <property type="entry name" value="Bac_luciferase"/>
    <property type="match status" value="1"/>
</dbReference>
<dbReference type="PANTHER" id="PTHR42847:SF4">
    <property type="entry name" value="ALKANESULFONATE MONOOXYGENASE-RELATED"/>
    <property type="match status" value="1"/>
</dbReference>
<proteinExistence type="predicted"/>
<dbReference type="SUPFAM" id="SSF51679">
    <property type="entry name" value="Bacterial luciferase-like"/>
    <property type="match status" value="1"/>
</dbReference>
<dbReference type="GO" id="GO:0008726">
    <property type="term" value="F:alkanesulfonate monooxygenase activity"/>
    <property type="evidence" value="ECO:0007669"/>
    <property type="project" value="TreeGrafter"/>
</dbReference>
<dbReference type="InterPro" id="IPR050172">
    <property type="entry name" value="SsuD_RutA_monooxygenase"/>
</dbReference>
<feature type="domain" description="Luciferase-like" evidence="5">
    <location>
        <begin position="1"/>
        <end position="207"/>
    </location>
</feature>
<dbReference type="InterPro" id="IPR036661">
    <property type="entry name" value="Luciferase-like_sf"/>
</dbReference>
<name>A0A6J7JXU3_9ZZZZ</name>
<keyword evidence="3" id="KW-0560">Oxidoreductase</keyword>
<dbReference type="InterPro" id="IPR011251">
    <property type="entry name" value="Luciferase-like_dom"/>
</dbReference>
<organism evidence="7">
    <name type="scientific">freshwater metagenome</name>
    <dbReference type="NCBI Taxonomy" id="449393"/>
    <lineage>
        <taxon>unclassified sequences</taxon>
        <taxon>metagenomes</taxon>
        <taxon>ecological metagenomes</taxon>
    </lineage>
</organism>
<dbReference type="GO" id="GO:0046306">
    <property type="term" value="P:alkanesulfonate catabolic process"/>
    <property type="evidence" value="ECO:0007669"/>
    <property type="project" value="TreeGrafter"/>
</dbReference>
<evidence type="ECO:0000256" key="2">
    <source>
        <dbReference type="ARBA" id="ARBA00022643"/>
    </source>
</evidence>
<evidence type="ECO:0000256" key="3">
    <source>
        <dbReference type="ARBA" id="ARBA00023002"/>
    </source>
</evidence>
<dbReference type="EMBL" id="CAFBNC010000101">
    <property type="protein sequence ID" value="CAB4947509.1"/>
    <property type="molecule type" value="Genomic_DNA"/>
</dbReference>
<evidence type="ECO:0000259" key="5">
    <source>
        <dbReference type="Pfam" id="PF00296"/>
    </source>
</evidence>
<dbReference type="AlphaFoldDB" id="A0A6J7JXU3"/>
<gene>
    <name evidence="6" type="ORF">UFOPK1392_02100</name>
    <name evidence="7" type="ORF">UFOPK3733_01674</name>
</gene>
<accession>A0A6J7JXU3</accession>
<reference evidence="7" key="1">
    <citation type="submission" date="2020-05" db="EMBL/GenBank/DDBJ databases">
        <authorList>
            <person name="Chiriac C."/>
            <person name="Salcher M."/>
            <person name="Ghai R."/>
            <person name="Kavagutti S V."/>
        </authorList>
    </citation>
    <scope>NUCLEOTIDE SEQUENCE</scope>
</reference>
<dbReference type="PANTHER" id="PTHR42847">
    <property type="entry name" value="ALKANESULFONATE MONOOXYGENASE"/>
    <property type="match status" value="1"/>
</dbReference>
<evidence type="ECO:0000313" key="6">
    <source>
        <dbReference type="EMBL" id="CAB4324334.1"/>
    </source>
</evidence>
<protein>
    <submittedName>
        <fullName evidence="7">Unannotated protein</fullName>
    </submittedName>
</protein>
<dbReference type="NCBIfam" id="TIGR03619">
    <property type="entry name" value="F420_Rv2161c"/>
    <property type="match status" value="1"/>
</dbReference>
<keyword evidence="1" id="KW-0285">Flavoprotein</keyword>
<sequence length="306" mass="32602">MKFSMGLPTHHVDEVDEWCSAAAIAEMSASAEAAGADAVFVTDHPAPDTTFMRKGGHHALDPFVTLTVAATATTTLRLHTNLVIMAYRNPFITAKALATLDVVSNGRTIIGTGAGYLNAEFAAVGADFDKRNAVTDESILVIKALWSGEPVTMEGLHFSAVETVSLPLPVQQPHPPIWIGGNSDRAIRRTVELADGWNPMPSPARASKLLRTPPIESIEDLERRIGDLRAASEKAGRNDVPEVIFTPIGVDMFRGELPSAQAFVDDMGALAAIGVSTVTVNLPGATRAEWIDNMAWLGAEVIAKVS</sequence>
<keyword evidence="4" id="KW-0503">Monooxygenase</keyword>
<evidence type="ECO:0000256" key="4">
    <source>
        <dbReference type="ARBA" id="ARBA00023033"/>
    </source>
</evidence>
<dbReference type="EMBL" id="CAEMXZ010000133">
    <property type="protein sequence ID" value="CAB4324334.1"/>
    <property type="molecule type" value="Genomic_DNA"/>
</dbReference>